<accession>A0A553N7B8</accession>
<dbReference type="EMBL" id="VCGU01000459">
    <property type="protein sequence ID" value="TRY61335.1"/>
    <property type="molecule type" value="Genomic_DNA"/>
</dbReference>
<evidence type="ECO:0000256" key="5">
    <source>
        <dbReference type="ARBA" id="ARBA00023136"/>
    </source>
</evidence>
<comment type="caution">
    <text evidence="8">The sequence shown here is derived from an EMBL/GenBank/DDBJ whole genome shotgun (WGS) entry which is preliminary data.</text>
</comment>
<dbReference type="GO" id="GO:0015250">
    <property type="term" value="F:water channel activity"/>
    <property type="evidence" value="ECO:0007669"/>
    <property type="project" value="TreeGrafter"/>
</dbReference>
<feature type="transmembrane region" description="Helical" evidence="7">
    <location>
        <begin position="20"/>
        <end position="43"/>
    </location>
</feature>
<evidence type="ECO:0000256" key="4">
    <source>
        <dbReference type="ARBA" id="ARBA00022989"/>
    </source>
</evidence>
<dbReference type="SUPFAM" id="SSF81338">
    <property type="entry name" value="Aquaporin-like"/>
    <property type="match status" value="1"/>
</dbReference>
<dbReference type="PANTHER" id="PTHR19139:SF199">
    <property type="entry name" value="MIP17260P"/>
    <property type="match status" value="1"/>
</dbReference>
<name>A0A553N7B8_TIGCA</name>
<dbReference type="AlphaFoldDB" id="A0A553N7B8"/>
<keyword evidence="5 7" id="KW-0472">Membrane</keyword>
<dbReference type="OrthoDB" id="3222at2759"/>
<feature type="transmembrane region" description="Helical" evidence="7">
    <location>
        <begin position="173"/>
        <end position="195"/>
    </location>
</feature>
<dbReference type="STRING" id="6832.A0A553N7B8"/>
<sequence>MAGNFLPYLGIEEIKQVVPLLKSLTAELIGTLLLVLIGCGSCLGGPSADFVRIALAFGVTVATIAQSIGHISGCHINPAVTAGLFVGRKIGLIKALLYIVVQCLGATLGSGILMALSNETIRGYGGLGMTSVNPKISAGQAFGIEFLITFVLILVIFGAAADDNNTPNVKGSAPLAIGLSITTCHLFAIPFTGSSMNPARTFGPALVLGDWNHHWVYWLGPILGGVCSSLIYQLILRAPSYAPVSKVETHGP</sequence>
<dbReference type="NCBIfam" id="TIGR00861">
    <property type="entry name" value="MIP"/>
    <property type="match status" value="1"/>
</dbReference>
<comment type="subcellular location">
    <subcellularLocation>
        <location evidence="1">Membrane</location>
        <topology evidence="1">Multi-pass membrane protein</topology>
    </subcellularLocation>
</comment>
<evidence type="ECO:0000256" key="1">
    <source>
        <dbReference type="ARBA" id="ARBA00004141"/>
    </source>
</evidence>
<keyword evidence="6" id="KW-0813">Transport</keyword>
<dbReference type="Pfam" id="PF00230">
    <property type="entry name" value="MIP"/>
    <property type="match status" value="1"/>
</dbReference>
<comment type="similarity">
    <text evidence="2 6">Belongs to the MIP/aquaporin (TC 1.A.8) family.</text>
</comment>
<feature type="transmembrane region" description="Helical" evidence="7">
    <location>
        <begin position="95"/>
        <end position="116"/>
    </location>
</feature>
<evidence type="ECO:0008006" key="10">
    <source>
        <dbReference type="Google" id="ProtNLM"/>
    </source>
</evidence>
<evidence type="ECO:0000313" key="9">
    <source>
        <dbReference type="Proteomes" id="UP000318571"/>
    </source>
</evidence>
<proteinExistence type="inferred from homology"/>
<evidence type="ECO:0000256" key="6">
    <source>
        <dbReference type="RuleBase" id="RU000477"/>
    </source>
</evidence>
<evidence type="ECO:0000256" key="7">
    <source>
        <dbReference type="SAM" id="Phobius"/>
    </source>
</evidence>
<keyword evidence="4 7" id="KW-1133">Transmembrane helix</keyword>
<protein>
    <recommendedName>
        <fullName evidence="10">Aquaporin</fullName>
    </recommendedName>
</protein>
<evidence type="ECO:0000313" key="8">
    <source>
        <dbReference type="EMBL" id="TRY61335.1"/>
    </source>
</evidence>
<feature type="transmembrane region" description="Helical" evidence="7">
    <location>
        <begin position="136"/>
        <end position="161"/>
    </location>
</feature>
<reference evidence="8 9" key="1">
    <citation type="journal article" date="2018" name="Nat. Ecol. Evol.">
        <title>Genomic signatures of mitonuclear coevolution across populations of Tigriopus californicus.</title>
        <authorList>
            <person name="Barreto F.S."/>
            <person name="Watson E.T."/>
            <person name="Lima T.G."/>
            <person name="Willett C.S."/>
            <person name="Edmands S."/>
            <person name="Li W."/>
            <person name="Burton R.S."/>
        </authorList>
    </citation>
    <scope>NUCLEOTIDE SEQUENCE [LARGE SCALE GENOMIC DNA]</scope>
    <source>
        <strain evidence="8 9">San Diego</strain>
    </source>
</reference>
<dbReference type="Proteomes" id="UP000318571">
    <property type="component" value="Chromosome 8"/>
</dbReference>
<dbReference type="OMA" id="MHYEEAN"/>
<dbReference type="InterPro" id="IPR000425">
    <property type="entry name" value="MIP"/>
</dbReference>
<evidence type="ECO:0000256" key="3">
    <source>
        <dbReference type="ARBA" id="ARBA00022692"/>
    </source>
</evidence>
<dbReference type="Gene3D" id="1.20.1080.10">
    <property type="entry name" value="Glycerol uptake facilitator protein"/>
    <property type="match status" value="1"/>
</dbReference>
<gene>
    <name evidence="8" type="ORF">TCAL_12967</name>
</gene>
<dbReference type="PANTHER" id="PTHR19139">
    <property type="entry name" value="AQUAPORIN TRANSPORTER"/>
    <property type="match status" value="1"/>
</dbReference>
<keyword evidence="9" id="KW-1185">Reference proteome</keyword>
<evidence type="ECO:0000256" key="2">
    <source>
        <dbReference type="ARBA" id="ARBA00006175"/>
    </source>
</evidence>
<organism evidence="8 9">
    <name type="scientific">Tigriopus californicus</name>
    <name type="common">Marine copepod</name>
    <dbReference type="NCBI Taxonomy" id="6832"/>
    <lineage>
        <taxon>Eukaryota</taxon>
        <taxon>Metazoa</taxon>
        <taxon>Ecdysozoa</taxon>
        <taxon>Arthropoda</taxon>
        <taxon>Crustacea</taxon>
        <taxon>Multicrustacea</taxon>
        <taxon>Hexanauplia</taxon>
        <taxon>Copepoda</taxon>
        <taxon>Harpacticoida</taxon>
        <taxon>Harpacticidae</taxon>
        <taxon>Tigriopus</taxon>
    </lineage>
</organism>
<dbReference type="CDD" id="cd00333">
    <property type="entry name" value="MIP"/>
    <property type="match status" value="1"/>
</dbReference>
<dbReference type="GO" id="GO:0005886">
    <property type="term" value="C:plasma membrane"/>
    <property type="evidence" value="ECO:0007669"/>
    <property type="project" value="TreeGrafter"/>
</dbReference>
<feature type="transmembrane region" description="Helical" evidence="7">
    <location>
        <begin position="215"/>
        <end position="236"/>
    </location>
</feature>
<dbReference type="InterPro" id="IPR023271">
    <property type="entry name" value="Aquaporin-like"/>
</dbReference>
<dbReference type="InterPro" id="IPR034294">
    <property type="entry name" value="Aquaporin_transptr"/>
</dbReference>
<dbReference type="PRINTS" id="PR00783">
    <property type="entry name" value="MINTRINSICP"/>
</dbReference>
<keyword evidence="3 6" id="KW-0812">Transmembrane</keyword>